<name>A0ABS8DI26_9FIRM</name>
<keyword evidence="1" id="KW-0472">Membrane</keyword>
<gene>
    <name evidence="2" type="ORF">LIZ65_12445</name>
</gene>
<sequence length="403" mass="46576">MGIVIFAIAFNLFWKRIKQEKGKTVLMLLGALGFYIIFSIILNIYLESVYHWKYGVPGADLSIHFEGAKAIVNGMPIYKLSRISTRYIISINNFGYIAYAYMIAFVVFMPTIISVQFSLQLLYVIQAIVAICAMLNIADFFVKSNKKNRNILCIILLSCTAVLQMSAVLMRDIWIVFFISLLMKNVQKHKVNHIFCSILILLSTLLRIYSLLITVPIYIAYALKKEKTAVITSISFLGIFFVSQPLIDYFAKIFFVFWEYSYNFDIVEMVKYIFFPNIVSQSYNVMHMKNTYHAIFGGNTEWIYFMLSCWNVYIMPLAILGGVQCIRKKQFKQIGLWGVIFINIAMLYGVFYGSVSEPRHKLMIIYPLAFLVSVGIEEMSQRRRVLYFIFVTLIILLIFALAS</sequence>
<feature type="transmembrane region" description="Helical" evidence="1">
    <location>
        <begin position="228"/>
        <end position="247"/>
    </location>
</feature>
<comment type="caution">
    <text evidence="2">The sequence shown here is derived from an EMBL/GenBank/DDBJ whole genome shotgun (WGS) entry which is preliminary data.</text>
</comment>
<keyword evidence="1" id="KW-1133">Transmembrane helix</keyword>
<proteinExistence type="predicted"/>
<feature type="transmembrane region" description="Helical" evidence="1">
    <location>
        <begin position="93"/>
        <end position="115"/>
    </location>
</feature>
<evidence type="ECO:0000256" key="1">
    <source>
        <dbReference type="SAM" id="Phobius"/>
    </source>
</evidence>
<dbReference type="Proteomes" id="UP001299546">
    <property type="component" value="Unassembled WGS sequence"/>
</dbReference>
<organism evidence="2 3">
    <name type="scientific">Bariatricus massiliensis</name>
    <dbReference type="NCBI Taxonomy" id="1745713"/>
    <lineage>
        <taxon>Bacteria</taxon>
        <taxon>Bacillati</taxon>
        <taxon>Bacillota</taxon>
        <taxon>Clostridia</taxon>
        <taxon>Lachnospirales</taxon>
        <taxon>Lachnospiraceae</taxon>
        <taxon>Bariatricus</taxon>
    </lineage>
</organism>
<feature type="transmembrane region" description="Helical" evidence="1">
    <location>
        <begin position="334"/>
        <end position="354"/>
    </location>
</feature>
<keyword evidence="3" id="KW-1185">Reference proteome</keyword>
<evidence type="ECO:0000313" key="2">
    <source>
        <dbReference type="EMBL" id="MCB7388096.1"/>
    </source>
</evidence>
<dbReference type="EMBL" id="JAJCIS010000008">
    <property type="protein sequence ID" value="MCB7388096.1"/>
    <property type="molecule type" value="Genomic_DNA"/>
</dbReference>
<keyword evidence="1" id="KW-0812">Transmembrane</keyword>
<reference evidence="2 3" key="1">
    <citation type="submission" date="2021-10" db="EMBL/GenBank/DDBJ databases">
        <title>Collection of gut derived symbiotic bacterial strains cultured from healthy donors.</title>
        <authorList>
            <person name="Lin H."/>
            <person name="Littmann E."/>
            <person name="Kohout C."/>
            <person name="Pamer E.G."/>
        </authorList>
    </citation>
    <scope>NUCLEOTIDE SEQUENCE [LARGE SCALE GENOMIC DNA]</scope>
    <source>
        <strain evidence="2 3">DFI.1.165</strain>
    </source>
</reference>
<feature type="transmembrane region" description="Helical" evidence="1">
    <location>
        <begin position="121"/>
        <end position="142"/>
    </location>
</feature>
<feature type="transmembrane region" description="Helical" evidence="1">
    <location>
        <begin position="360"/>
        <end position="376"/>
    </location>
</feature>
<dbReference type="RefSeq" id="WP_066730915.1">
    <property type="nucleotide sequence ID" value="NZ_JAJCIQ010000004.1"/>
</dbReference>
<feature type="transmembrane region" description="Helical" evidence="1">
    <location>
        <begin position="302"/>
        <end position="322"/>
    </location>
</feature>
<evidence type="ECO:0000313" key="3">
    <source>
        <dbReference type="Proteomes" id="UP001299546"/>
    </source>
</evidence>
<accession>A0ABS8DI26</accession>
<feature type="transmembrane region" description="Helical" evidence="1">
    <location>
        <begin position="154"/>
        <end position="179"/>
    </location>
</feature>
<feature type="transmembrane region" description="Helical" evidence="1">
    <location>
        <begin position="385"/>
        <end position="402"/>
    </location>
</feature>
<feature type="transmembrane region" description="Helical" evidence="1">
    <location>
        <begin position="191"/>
        <end position="221"/>
    </location>
</feature>
<protein>
    <submittedName>
        <fullName evidence="2">Uncharacterized protein</fullName>
    </submittedName>
</protein>
<feature type="transmembrane region" description="Helical" evidence="1">
    <location>
        <begin position="25"/>
        <end position="46"/>
    </location>
</feature>